<feature type="transmembrane region" description="Helical" evidence="1">
    <location>
        <begin position="6"/>
        <end position="26"/>
    </location>
</feature>
<dbReference type="STRING" id="1185876.BN8_00654"/>
<feature type="transmembrane region" description="Helical" evidence="1">
    <location>
        <begin position="101"/>
        <end position="120"/>
    </location>
</feature>
<feature type="transmembrane region" description="Helical" evidence="1">
    <location>
        <begin position="74"/>
        <end position="94"/>
    </location>
</feature>
<keyword evidence="1" id="KW-1133">Transmembrane helix</keyword>
<evidence type="ECO:0000313" key="3">
    <source>
        <dbReference type="Proteomes" id="UP000009309"/>
    </source>
</evidence>
<keyword evidence="1" id="KW-0472">Membrane</keyword>
<sequence length="151" mass="16424">MKMNPQFLFILLAVLAGAMIPFQSAMNTQLGKSLQSPYYSALTVFVVAAVGLTLYNLVSQQTLPGSSQFTNAPWWSYLGGILGGTYILLIVICAPRLGIGNVTLMVLLGQVIAALLIDQFELLNAPIHRINWQRVAGVLLVIAGVYIVRKF</sequence>
<dbReference type="InterPro" id="IPR006750">
    <property type="entry name" value="YdcZ"/>
</dbReference>
<accession>I2GCT7</accession>
<protein>
    <recommendedName>
        <fullName evidence="4">DMT family transporter</fullName>
    </recommendedName>
</protein>
<comment type="caution">
    <text evidence="2">The sequence shown here is derived from an EMBL/GenBank/DDBJ whole genome shotgun (WGS) entry which is preliminary data.</text>
</comment>
<dbReference type="AlphaFoldDB" id="I2GCT7"/>
<feature type="transmembrane region" description="Helical" evidence="1">
    <location>
        <begin position="38"/>
        <end position="58"/>
    </location>
</feature>
<dbReference type="Proteomes" id="UP000009309">
    <property type="component" value="Unassembled WGS sequence"/>
</dbReference>
<evidence type="ECO:0000256" key="1">
    <source>
        <dbReference type="SAM" id="Phobius"/>
    </source>
</evidence>
<reference evidence="2 3" key="1">
    <citation type="journal article" date="2012" name="J. Bacteriol.">
        <title>Genome Sequence of the Filamentous Bacterium Fibrisoma limi BUZ 3T.</title>
        <authorList>
            <person name="Filippini M."/>
            <person name="Qi W."/>
            <person name="Jaenicke S."/>
            <person name="Goesmann A."/>
            <person name="Smits T.H."/>
            <person name="Bagheri H.C."/>
        </authorList>
    </citation>
    <scope>NUCLEOTIDE SEQUENCE [LARGE SCALE GENOMIC DNA]</scope>
    <source>
        <strain evidence="3">BUZ 3T</strain>
    </source>
</reference>
<keyword evidence="1" id="KW-0812">Transmembrane</keyword>
<feature type="transmembrane region" description="Helical" evidence="1">
    <location>
        <begin position="132"/>
        <end position="148"/>
    </location>
</feature>
<keyword evidence="3" id="KW-1185">Reference proteome</keyword>
<gene>
    <name evidence="2" type="ORF">BN8_00654</name>
</gene>
<dbReference type="PANTHER" id="PTHR34821">
    <property type="entry name" value="INNER MEMBRANE PROTEIN YDCZ"/>
    <property type="match status" value="1"/>
</dbReference>
<dbReference type="GO" id="GO:0005886">
    <property type="term" value="C:plasma membrane"/>
    <property type="evidence" value="ECO:0007669"/>
    <property type="project" value="TreeGrafter"/>
</dbReference>
<dbReference type="Pfam" id="PF04657">
    <property type="entry name" value="DMT_YdcZ"/>
    <property type="match status" value="1"/>
</dbReference>
<organism evidence="2 3">
    <name type="scientific">Fibrisoma limi BUZ 3</name>
    <dbReference type="NCBI Taxonomy" id="1185876"/>
    <lineage>
        <taxon>Bacteria</taxon>
        <taxon>Pseudomonadati</taxon>
        <taxon>Bacteroidota</taxon>
        <taxon>Cytophagia</taxon>
        <taxon>Cytophagales</taxon>
        <taxon>Spirosomataceae</taxon>
        <taxon>Fibrisoma</taxon>
    </lineage>
</organism>
<evidence type="ECO:0008006" key="4">
    <source>
        <dbReference type="Google" id="ProtNLM"/>
    </source>
</evidence>
<dbReference type="OrthoDB" id="9097160at2"/>
<dbReference type="PANTHER" id="PTHR34821:SF2">
    <property type="entry name" value="INNER MEMBRANE PROTEIN YDCZ"/>
    <property type="match status" value="1"/>
</dbReference>
<name>I2GCT7_9BACT</name>
<evidence type="ECO:0000313" key="2">
    <source>
        <dbReference type="EMBL" id="CCH51711.1"/>
    </source>
</evidence>
<dbReference type="eggNOG" id="COG3238">
    <property type="taxonomic scope" value="Bacteria"/>
</dbReference>
<dbReference type="EMBL" id="CAIT01000004">
    <property type="protein sequence ID" value="CCH51711.1"/>
    <property type="molecule type" value="Genomic_DNA"/>
</dbReference>
<proteinExistence type="predicted"/>